<evidence type="ECO:0000256" key="3">
    <source>
        <dbReference type="ARBA" id="ARBA00023186"/>
    </source>
</evidence>
<proteinExistence type="predicted"/>
<dbReference type="InterPro" id="IPR027417">
    <property type="entry name" value="P-loop_NTPase"/>
</dbReference>
<dbReference type="Pfam" id="PF07724">
    <property type="entry name" value="AAA_2"/>
    <property type="match status" value="1"/>
</dbReference>
<dbReference type="PANTHER" id="PTHR11638">
    <property type="entry name" value="ATP-DEPENDENT CLP PROTEASE"/>
    <property type="match status" value="1"/>
</dbReference>
<keyword evidence="6" id="KW-1185">Reference proteome</keyword>
<dbReference type="Pfam" id="PF10431">
    <property type="entry name" value="ClpB_D2-small"/>
    <property type="match status" value="1"/>
</dbReference>
<keyword evidence="1" id="KW-0547">Nucleotide-binding</keyword>
<evidence type="ECO:0000256" key="1">
    <source>
        <dbReference type="ARBA" id="ARBA00022741"/>
    </source>
</evidence>
<comment type="caution">
    <text evidence="5">The sequence shown here is derived from an EMBL/GenBank/DDBJ whole genome shotgun (WGS) entry which is preliminary data.</text>
</comment>
<dbReference type="InterPro" id="IPR003593">
    <property type="entry name" value="AAA+_ATPase"/>
</dbReference>
<dbReference type="CDD" id="cd19499">
    <property type="entry name" value="RecA-like_ClpB_Hsp104-like"/>
    <property type="match status" value="1"/>
</dbReference>
<reference evidence="5 6" key="1">
    <citation type="submission" date="2024-09" db="EMBL/GenBank/DDBJ databases">
        <title>Laminarin stimulates single cell rates of sulfate reduction while oxygen inhibits transcriptomic activity in coastal marine sediment.</title>
        <authorList>
            <person name="Lindsay M."/>
            <person name="Orcutt B."/>
            <person name="Emerson D."/>
            <person name="Stepanauskas R."/>
            <person name="D'Angelo T."/>
        </authorList>
    </citation>
    <scope>NUCLEOTIDE SEQUENCE [LARGE SCALE GENOMIC DNA]</scope>
    <source>
        <strain evidence="5">SAG AM-311-K15</strain>
    </source>
</reference>
<evidence type="ECO:0000256" key="2">
    <source>
        <dbReference type="ARBA" id="ARBA00022840"/>
    </source>
</evidence>
<dbReference type="PRINTS" id="PR00300">
    <property type="entry name" value="CLPPROTEASEA"/>
</dbReference>
<feature type="domain" description="AAA+ ATPase" evidence="4">
    <location>
        <begin position="314"/>
        <end position="451"/>
    </location>
</feature>
<gene>
    <name evidence="5" type="ORF">ACFL27_14440</name>
</gene>
<sequence length="729" mass="83726">MDNEYFEALTPISDPLLIRKTESQYLLSILNRQGARRRAVIIGRRGSGRSTLIAEVIRRLTNSQIPESLKQLKPYRIDIAAVLVRVTGQKSFQDLPPIQRDRLLIIENLDEFFTIGAVLTEAKAAQHFLSSWVLSGDHPILTIMTPEIYQHHLSYNSLWQKNLSPFYFREMMIREIRRILSLWQKKYEQNYELSIPDRVLDEIMELGHSLLTDTAFPLCGIELLEAVCSSAIIRLSEEEETTERSVNSDDLYSHMSQLLRIPVGNYLGIEERRVLQLRNRLSTEIFGQEKAINALVRAVQRALLGTKEPGHAHPLGVFLFMGPTGVGKTETARALSRHLFGEDQSILLNMAEFQDPIEGIKRLQGGALAEPVSKNPFSVVVLDEIEKSSQRIREFFLNVFDYGVIKDIHERDIDASKTFFIMTSNVGSDLFEQSHGILPEAFSEQDYKIKKTELLETLKKEQFRPEFINRVDDLLLFKPLSRDDIAQIIEANLNMYSKLILAKEEKQVEIDPGIPQILAKGCDLNFGARDARRIIRKNIYSHILKTEQYYQAKNIKIVRSESLRAMDYVNIMICSLNPKDGISLVLDLNMDKFNIDVTRIQDLRDFSKTMNMKKFDIILLHSSLATEGTQRSALDQTLSYMKKIDHRALLYLVVDALQPLAKFKAYITQGVGGLIRVSEIDDWLVDVVGEVQQRQRIVQTVEYNYEEMEWHIKFSRKEKTLTITLTSLG</sequence>
<evidence type="ECO:0000313" key="6">
    <source>
        <dbReference type="Proteomes" id="UP001594351"/>
    </source>
</evidence>
<dbReference type="Gene3D" id="3.40.50.300">
    <property type="entry name" value="P-loop containing nucleotide triphosphate hydrolases"/>
    <property type="match status" value="2"/>
</dbReference>
<dbReference type="InterPro" id="IPR019489">
    <property type="entry name" value="Clp_ATPase_C"/>
</dbReference>
<organism evidence="5 6">
    <name type="scientific">candidate division CSSED10-310 bacterium</name>
    <dbReference type="NCBI Taxonomy" id="2855610"/>
    <lineage>
        <taxon>Bacteria</taxon>
        <taxon>Bacteria division CSSED10-310</taxon>
    </lineage>
</organism>
<evidence type="ECO:0000313" key="5">
    <source>
        <dbReference type="EMBL" id="MFC1851393.1"/>
    </source>
</evidence>
<name>A0ABV6YYX1_UNCC1</name>
<dbReference type="SUPFAM" id="SSF52540">
    <property type="entry name" value="P-loop containing nucleoside triphosphate hydrolases"/>
    <property type="match status" value="2"/>
</dbReference>
<keyword evidence="2" id="KW-0067">ATP-binding</keyword>
<accession>A0ABV6YYX1</accession>
<evidence type="ECO:0000259" key="4">
    <source>
        <dbReference type="SMART" id="SM00382"/>
    </source>
</evidence>
<dbReference type="InterPro" id="IPR050130">
    <property type="entry name" value="ClpA_ClpB"/>
</dbReference>
<dbReference type="InterPro" id="IPR003959">
    <property type="entry name" value="ATPase_AAA_core"/>
</dbReference>
<dbReference type="InterPro" id="IPR001270">
    <property type="entry name" value="ClpA/B"/>
</dbReference>
<feature type="domain" description="AAA+ ATPase" evidence="4">
    <location>
        <begin position="35"/>
        <end position="177"/>
    </location>
</feature>
<dbReference type="EMBL" id="JBHPBY010000184">
    <property type="protein sequence ID" value="MFC1851393.1"/>
    <property type="molecule type" value="Genomic_DNA"/>
</dbReference>
<dbReference type="SMART" id="SM00382">
    <property type="entry name" value="AAA"/>
    <property type="match status" value="2"/>
</dbReference>
<dbReference type="PANTHER" id="PTHR11638:SF175">
    <property type="entry name" value="ATP-DEPENDENT CLP PROTEASE, ATP-BINDING SUBUNIT CLPC"/>
    <property type="match status" value="1"/>
</dbReference>
<dbReference type="Gene3D" id="1.10.8.60">
    <property type="match status" value="1"/>
</dbReference>
<dbReference type="Proteomes" id="UP001594351">
    <property type="component" value="Unassembled WGS sequence"/>
</dbReference>
<protein>
    <submittedName>
        <fullName evidence="5">AAA family ATPase</fullName>
    </submittedName>
</protein>
<keyword evidence="3" id="KW-0143">Chaperone</keyword>